<dbReference type="GO" id="GO:0140575">
    <property type="term" value="F:transmembrane monodehydroascorbate reductase activity"/>
    <property type="evidence" value="ECO:0007669"/>
    <property type="project" value="InterPro"/>
</dbReference>
<evidence type="ECO:0000313" key="14">
    <source>
        <dbReference type="EMBL" id="KNC22746.1"/>
    </source>
</evidence>
<evidence type="ECO:0000256" key="10">
    <source>
        <dbReference type="ARBA" id="ARBA00023136"/>
    </source>
</evidence>
<evidence type="ECO:0000259" key="13">
    <source>
        <dbReference type="PROSITE" id="PS50939"/>
    </source>
</evidence>
<dbReference type="EMBL" id="JRES01001455">
    <property type="protein sequence ID" value="KNC22746.1"/>
    <property type="molecule type" value="Genomic_DNA"/>
</dbReference>
<dbReference type="SMART" id="SM00665">
    <property type="entry name" value="B561"/>
    <property type="match status" value="1"/>
</dbReference>
<keyword evidence="3" id="KW-0813">Transport</keyword>
<keyword evidence="5 12" id="KW-0812">Transmembrane</keyword>
<dbReference type="Pfam" id="PF03188">
    <property type="entry name" value="Cytochrom_B561"/>
    <property type="match status" value="1"/>
</dbReference>
<dbReference type="GO" id="GO:0046872">
    <property type="term" value="F:metal ion binding"/>
    <property type="evidence" value="ECO:0007669"/>
    <property type="project" value="UniProtKB-KW"/>
</dbReference>
<sequence>MTTTTTKSNAKDKPKVAFWLQIQSLLNTINHVFILLIGVYVTLLARSLDFQDTAMHMFMTVIGFHVLSAEALMAHYPLNPITNSFTHRNKSRFHGILQLIGGSMALLGGLGKIQSTEVHFTTWHGRFGLFATFMCFASILGGILNYFQPKFAHKIYSPSEIKFRHNLFGLLTFSLGMTTITLGYFTQFFTKYVDADVIPAFALATILVYLMTMIAPVRSLLDKLKYRKKK</sequence>
<feature type="transmembrane region" description="Helical" evidence="12">
    <location>
        <begin position="95"/>
        <end position="115"/>
    </location>
</feature>
<keyword evidence="4" id="KW-0349">Heme</keyword>
<evidence type="ECO:0000256" key="11">
    <source>
        <dbReference type="ARBA" id="ARBA00024225"/>
    </source>
</evidence>
<keyword evidence="9" id="KW-0408">Iron</keyword>
<dbReference type="PANTHER" id="PTHR15422:SF43">
    <property type="entry name" value="ASCORBATE FERRIREDUCTASE (TRANSMEMBRANE)"/>
    <property type="match status" value="1"/>
</dbReference>
<evidence type="ECO:0000256" key="1">
    <source>
        <dbReference type="ARBA" id="ARBA00001970"/>
    </source>
</evidence>
<feature type="transmembrane region" description="Helical" evidence="12">
    <location>
        <begin position="53"/>
        <end position="74"/>
    </location>
</feature>
<evidence type="ECO:0000256" key="2">
    <source>
        <dbReference type="ARBA" id="ARBA00004141"/>
    </source>
</evidence>
<evidence type="ECO:0000256" key="12">
    <source>
        <dbReference type="SAM" id="Phobius"/>
    </source>
</evidence>
<evidence type="ECO:0000256" key="9">
    <source>
        <dbReference type="ARBA" id="ARBA00023004"/>
    </source>
</evidence>
<comment type="cofactor">
    <cofactor evidence="1">
        <name>heme b</name>
        <dbReference type="ChEBI" id="CHEBI:60344"/>
    </cofactor>
</comment>
<dbReference type="InterPro" id="IPR006593">
    <property type="entry name" value="Cyt_b561/ferric_Rdtase_TM"/>
</dbReference>
<feature type="transmembrane region" description="Helical" evidence="12">
    <location>
        <begin position="16"/>
        <end position="41"/>
    </location>
</feature>
<comment type="caution">
    <text evidence="14">The sequence shown here is derived from an EMBL/GenBank/DDBJ whole genome shotgun (WGS) entry which is preliminary data.</text>
</comment>
<feature type="transmembrane region" description="Helical" evidence="12">
    <location>
        <begin position="127"/>
        <end position="147"/>
    </location>
</feature>
<dbReference type="GO" id="GO:0140571">
    <property type="term" value="F:transmembrane ascorbate ferrireductase activity"/>
    <property type="evidence" value="ECO:0007669"/>
    <property type="project" value="UniProtKB-EC"/>
</dbReference>
<gene>
    <name evidence="14" type="ORF">FF38_04103</name>
</gene>
<evidence type="ECO:0000256" key="6">
    <source>
        <dbReference type="ARBA" id="ARBA00022723"/>
    </source>
</evidence>
<keyword evidence="7" id="KW-0249">Electron transport</keyword>
<evidence type="ECO:0000256" key="5">
    <source>
        <dbReference type="ARBA" id="ARBA00022692"/>
    </source>
</evidence>
<proteinExistence type="predicted"/>
<reference evidence="14 15" key="1">
    <citation type="journal article" date="2015" name="Nat. Commun.">
        <title>Lucilia cuprina genome unlocks parasitic fly biology to underpin future interventions.</title>
        <authorList>
            <person name="Anstead C.A."/>
            <person name="Korhonen P.K."/>
            <person name="Young N.D."/>
            <person name="Hall R.S."/>
            <person name="Jex A.R."/>
            <person name="Murali S.C."/>
            <person name="Hughes D.S."/>
            <person name="Lee S.F."/>
            <person name="Perry T."/>
            <person name="Stroehlein A.J."/>
            <person name="Ansell B.R."/>
            <person name="Breugelmans B."/>
            <person name="Hofmann A."/>
            <person name="Qu J."/>
            <person name="Dugan S."/>
            <person name="Lee S.L."/>
            <person name="Chao H."/>
            <person name="Dinh H."/>
            <person name="Han Y."/>
            <person name="Doddapaneni H.V."/>
            <person name="Worley K.C."/>
            <person name="Muzny D.M."/>
            <person name="Ioannidis P."/>
            <person name="Waterhouse R.M."/>
            <person name="Zdobnov E.M."/>
            <person name="James P.J."/>
            <person name="Bagnall N.H."/>
            <person name="Kotze A.C."/>
            <person name="Gibbs R.A."/>
            <person name="Richards S."/>
            <person name="Batterham P."/>
            <person name="Gasser R.B."/>
        </authorList>
    </citation>
    <scope>NUCLEOTIDE SEQUENCE [LARGE SCALE GENOMIC DNA]</scope>
    <source>
        <strain evidence="14 15">LS</strain>
        <tissue evidence="14">Full body</tissue>
    </source>
</reference>
<feature type="domain" description="Cytochrome b561" evidence="13">
    <location>
        <begin position="25"/>
        <end position="218"/>
    </location>
</feature>
<dbReference type="PANTHER" id="PTHR15422">
    <property type="entry name" value="OS05G0565100 PROTEIN"/>
    <property type="match status" value="1"/>
</dbReference>
<dbReference type="Gene3D" id="1.20.120.1770">
    <property type="match status" value="1"/>
</dbReference>
<organism evidence="14 15">
    <name type="scientific">Lucilia cuprina</name>
    <name type="common">Green bottle fly</name>
    <name type="synonym">Australian sheep blowfly</name>
    <dbReference type="NCBI Taxonomy" id="7375"/>
    <lineage>
        <taxon>Eukaryota</taxon>
        <taxon>Metazoa</taxon>
        <taxon>Ecdysozoa</taxon>
        <taxon>Arthropoda</taxon>
        <taxon>Hexapoda</taxon>
        <taxon>Insecta</taxon>
        <taxon>Pterygota</taxon>
        <taxon>Neoptera</taxon>
        <taxon>Endopterygota</taxon>
        <taxon>Diptera</taxon>
        <taxon>Brachycera</taxon>
        <taxon>Muscomorpha</taxon>
        <taxon>Oestroidea</taxon>
        <taxon>Calliphoridae</taxon>
        <taxon>Luciliinae</taxon>
        <taxon>Lucilia</taxon>
    </lineage>
</organism>
<keyword evidence="8 12" id="KW-1133">Transmembrane helix</keyword>
<evidence type="ECO:0000256" key="7">
    <source>
        <dbReference type="ARBA" id="ARBA00022982"/>
    </source>
</evidence>
<accession>A0A0L0BRU3</accession>
<evidence type="ECO:0000256" key="3">
    <source>
        <dbReference type="ARBA" id="ARBA00022448"/>
    </source>
</evidence>
<dbReference type="OMA" id="IFYNKHL"/>
<dbReference type="GO" id="GO:0016020">
    <property type="term" value="C:membrane"/>
    <property type="evidence" value="ECO:0007669"/>
    <property type="project" value="UniProtKB-SubCell"/>
</dbReference>
<evidence type="ECO:0000256" key="8">
    <source>
        <dbReference type="ARBA" id="ARBA00022989"/>
    </source>
</evidence>
<evidence type="ECO:0000256" key="4">
    <source>
        <dbReference type="ARBA" id="ARBA00022617"/>
    </source>
</evidence>
<dbReference type="AlphaFoldDB" id="A0A0L0BRU3"/>
<evidence type="ECO:0000313" key="15">
    <source>
        <dbReference type="Proteomes" id="UP000037069"/>
    </source>
</evidence>
<dbReference type="PROSITE" id="PS50939">
    <property type="entry name" value="CYTOCHROME_B561"/>
    <property type="match status" value="1"/>
</dbReference>
<dbReference type="EC" id="7.2.1.3" evidence="11"/>
<feature type="transmembrane region" description="Helical" evidence="12">
    <location>
        <begin position="167"/>
        <end position="185"/>
    </location>
</feature>
<dbReference type="OrthoDB" id="432881at2759"/>
<keyword evidence="6" id="KW-0479">Metal-binding</keyword>
<dbReference type="Proteomes" id="UP000037069">
    <property type="component" value="Unassembled WGS sequence"/>
</dbReference>
<comment type="subcellular location">
    <subcellularLocation>
        <location evidence="2">Membrane</location>
        <topology evidence="2">Multi-pass membrane protein</topology>
    </subcellularLocation>
</comment>
<feature type="transmembrane region" description="Helical" evidence="12">
    <location>
        <begin position="197"/>
        <end position="221"/>
    </location>
</feature>
<protein>
    <recommendedName>
        <fullName evidence="11">ascorbate ferrireductase (transmembrane)</fullName>
        <ecNumber evidence="11">7.2.1.3</ecNumber>
    </recommendedName>
</protein>
<dbReference type="STRING" id="7375.A0A0L0BRU3"/>
<keyword evidence="10 12" id="KW-0472">Membrane</keyword>
<dbReference type="InterPro" id="IPR045150">
    <property type="entry name" value="CYB561D1/2"/>
</dbReference>
<name>A0A0L0BRU3_LUCCU</name>
<keyword evidence="15" id="KW-1185">Reference proteome</keyword>